<accession>A0A7W7AIH7</accession>
<dbReference type="EMBL" id="JACHNY010000003">
    <property type="protein sequence ID" value="MBB4617486.1"/>
    <property type="molecule type" value="Genomic_DNA"/>
</dbReference>
<organism evidence="1 2">
    <name type="scientific">Sphingomonas abaci</name>
    <dbReference type="NCBI Taxonomy" id="237611"/>
    <lineage>
        <taxon>Bacteria</taxon>
        <taxon>Pseudomonadati</taxon>
        <taxon>Pseudomonadota</taxon>
        <taxon>Alphaproteobacteria</taxon>
        <taxon>Sphingomonadales</taxon>
        <taxon>Sphingomonadaceae</taxon>
        <taxon>Sphingomonas</taxon>
    </lineage>
</organism>
<dbReference type="InterPro" id="IPR010281">
    <property type="entry name" value="DUF885"/>
</dbReference>
<dbReference type="AlphaFoldDB" id="A0A7W7AIH7"/>
<keyword evidence="2" id="KW-1185">Reference proteome</keyword>
<dbReference type="InterPro" id="IPR006311">
    <property type="entry name" value="TAT_signal"/>
</dbReference>
<sequence>MRDYAACFEADGDQDMDGNRRALLTGAGALGLTAALPGGLARAQAPAAAPGDAEAETLLASLAEELLADWPEAALSLGLDRDKRAPLRARLADRSAAADAARRDRCTAHLAQLRRIDRRRLSPAVATDVDTTDTAYALAQEGWRTMPVGEVAVLDPSASFRSTPYIVSQLGGAYADVPDLLETKHDVANAADAEAYCERLAAYARAVDGETGRIRADAARGAIPPVLVIDLTAGQLQGIRATPAAQWGIVTSFAAKCAKAGLPPSHAARAARLCAEAVAPALDRQIAAFAALRPQASPEPGLWQRPHGEDYYRWLVRAGTTTGETPEAIHALGLEQNRAINAEIDTLLKAQGLTRGSVGERLTALSRRPDLVFSNDDAGRAKLLAYLNGRIADIRTRLPRAFGTLVKGNLVIRRVPPAIQDGAPNGYAGPGSMDGSQPGIYYINLKSTATWPRYSLPTLCYHEGIPGHVWQGEYSFRLPLIRSLLAFNAYSEGWALYAEQLASELGVYDDDPLGRIGYLQSMNFRACRLVVDTGLHAKRWGFDQAVSWFQGATGMPVGQLTAEVQRYCAMPGQACGYKMGHNEINRLRRKAQDALGPRYDLKAFDDVVVGTGNVPLTLLERVVDRYIASARG</sequence>
<dbReference type="PANTHER" id="PTHR33361">
    <property type="entry name" value="GLR0591 PROTEIN"/>
    <property type="match status" value="1"/>
</dbReference>
<proteinExistence type="predicted"/>
<dbReference type="Pfam" id="PF05960">
    <property type="entry name" value="DUF885"/>
    <property type="match status" value="1"/>
</dbReference>
<dbReference type="RefSeq" id="WP_343058965.1">
    <property type="nucleotide sequence ID" value="NZ_JACHNY010000003.1"/>
</dbReference>
<comment type="caution">
    <text evidence="1">The sequence shown here is derived from an EMBL/GenBank/DDBJ whole genome shotgun (WGS) entry which is preliminary data.</text>
</comment>
<name>A0A7W7AIH7_9SPHN</name>
<evidence type="ECO:0000313" key="2">
    <source>
        <dbReference type="Proteomes" id="UP000574769"/>
    </source>
</evidence>
<dbReference type="PROSITE" id="PS51318">
    <property type="entry name" value="TAT"/>
    <property type="match status" value="1"/>
</dbReference>
<gene>
    <name evidence="1" type="ORF">GGQ96_001614</name>
</gene>
<dbReference type="PANTHER" id="PTHR33361:SF2">
    <property type="entry name" value="DUF885 DOMAIN-CONTAINING PROTEIN"/>
    <property type="match status" value="1"/>
</dbReference>
<dbReference type="Proteomes" id="UP000574769">
    <property type="component" value="Unassembled WGS sequence"/>
</dbReference>
<protein>
    <submittedName>
        <fullName evidence="1">Uncharacterized protein (DUF885 family)</fullName>
    </submittedName>
</protein>
<reference evidence="1 2" key="1">
    <citation type="submission" date="2020-08" db="EMBL/GenBank/DDBJ databases">
        <title>Genomic Encyclopedia of Type Strains, Phase IV (KMG-IV): sequencing the most valuable type-strain genomes for metagenomic binning, comparative biology and taxonomic classification.</title>
        <authorList>
            <person name="Goeker M."/>
        </authorList>
    </citation>
    <scope>NUCLEOTIDE SEQUENCE [LARGE SCALE GENOMIC DNA]</scope>
    <source>
        <strain evidence="1 2">DSM 15867</strain>
    </source>
</reference>
<evidence type="ECO:0000313" key="1">
    <source>
        <dbReference type="EMBL" id="MBB4617486.1"/>
    </source>
</evidence>